<dbReference type="EMBL" id="WAEL01000015">
    <property type="protein sequence ID" value="NID13790.1"/>
    <property type="molecule type" value="Genomic_DNA"/>
</dbReference>
<gene>
    <name evidence="1" type="ORF">F7231_26715</name>
</gene>
<evidence type="ECO:0000313" key="1">
    <source>
        <dbReference type="EMBL" id="NID13790.1"/>
    </source>
</evidence>
<dbReference type="RefSeq" id="WP_166694303.1">
    <property type="nucleotide sequence ID" value="NZ_WAEL01000015.1"/>
</dbReference>
<protein>
    <submittedName>
        <fullName evidence="1">Uncharacterized protein</fullName>
    </submittedName>
</protein>
<name>A0ABX0QMV2_9BACT</name>
<organism evidence="1 2">
    <name type="scientific">Fibrivirga algicola</name>
    <dbReference type="NCBI Taxonomy" id="2950420"/>
    <lineage>
        <taxon>Bacteria</taxon>
        <taxon>Pseudomonadati</taxon>
        <taxon>Bacteroidota</taxon>
        <taxon>Cytophagia</taxon>
        <taxon>Cytophagales</taxon>
        <taxon>Spirosomataceae</taxon>
        <taxon>Fibrivirga</taxon>
    </lineage>
</organism>
<accession>A0ABX0QMV2</accession>
<comment type="caution">
    <text evidence="1">The sequence shown here is derived from an EMBL/GenBank/DDBJ whole genome shotgun (WGS) entry which is preliminary data.</text>
</comment>
<sequence>MASFSNLAFDTIRRLKNDETGEITLVFTRDGVPLNIADLRFSVGFNVVGSVEEIVRLEEGGAAGQLIRPTGTTDRLVIDLTPEQREDLEADSYTIWVYLLVSGRRDPIVYYKFSWEIEPMNSFLSGQPREPAPMRIDFVTASALTLTVPVYELGGTVTGAVPGVASEAAATASPLPAGAGGQLLLINEQPFIRVGTKLLGLSYTTDDV</sequence>
<dbReference type="Proteomes" id="UP000606008">
    <property type="component" value="Unassembled WGS sequence"/>
</dbReference>
<evidence type="ECO:0000313" key="2">
    <source>
        <dbReference type="Proteomes" id="UP000606008"/>
    </source>
</evidence>
<proteinExistence type="predicted"/>
<keyword evidence="2" id="KW-1185">Reference proteome</keyword>
<reference evidence="1" key="1">
    <citation type="submission" date="2024-05" db="EMBL/GenBank/DDBJ databases">
        <authorList>
            <person name="Jung D.-H."/>
        </authorList>
    </citation>
    <scope>NUCLEOTIDE SEQUENCE</scope>
    <source>
        <strain evidence="1">JA-25</strain>
    </source>
</reference>